<evidence type="ECO:0000256" key="1">
    <source>
        <dbReference type="SAM" id="MobiDB-lite"/>
    </source>
</evidence>
<accession>A0A182V187</accession>
<reference evidence="2" key="1">
    <citation type="submission" date="2020-05" db="UniProtKB">
        <authorList>
            <consortium name="EnsemblMetazoa"/>
        </authorList>
    </citation>
    <scope>IDENTIFICATION</scope>
    <source>
        <strain evidence="2">MAF</strain>
    </source>
</reference>
<protein>
    <submittedName>
        <fullName evidence="2">Uncharacterized protein</fullName>
    </submittedName>
</protein>
<dbReference type="VEuPathDB" id="VectorBase:AMEM007171"/>
<keyword evidence="3" id="KW-1185">Reference proteome</keyword>
<sequence length="118" mass="13665">MFTSSRFSRLGVRRAPFRMLDELMRTTMKAIAFVQLRPCRPLRMPSSALDAAHCMYERIRSKFRSGNTYFDSRTTKRSAGISHRESRQQPRACIPAPRVLTAVRWNESKRKPIAPGFC</sequence>
<dbReference type="EnsemblMetazoa" id="AMEM007171-RA">
    <property type="protein sequence ID" value="AMEM007171-PA"/>
    <property type="gene ID" value="AMEM007171"/>
</dbReference>
<organism evidence="2 3">
    <name type="scientific">Anopheles merus</name>
    <name type="common">Mosquito</name>
    <dbReference type="NCBI Taxonomy" id="30066"/>
    <lineage>
        <taxon>Eukaryota</taxon>
        <taxon>Metazoa</taxon>
        <taxon>Ecdysozoa</taxon>
        <taxon>Arthropoda</taxon>
        <taxon>Hexapoda</taxon>
        <taxon>Insecta</taxon>
        <taxon>Pterygota</taxon>
        <taxon>Neoptera</taxon>
        <taxon>Endopterygota</taxon>
        <taxon>Diptera</taxon>
        <taxon>Nematocera</taxon>
        <taxon>Culicoidea</taxon>
        <taxon>Culicidae</taxon>
        <taxon>Anophelinae</taxon>
        <taxon>Anopheles</taxon>
    </lineage>
</organism>
<evidence type="ECO:0000313" key="2">
    <source>
        <dbReference type="EnsemblMetazoa" id="AMEM007171-PA"/>
    </source>
</evidence>
<dbReference type="AlphaFoldDB" id="A0A182V187"/>
<evidence type="ECO:0000313" key="3">
    <source>
        <dbReference type="Proteomes" id="UP000075903"/>
    </source>
</evidence>
<dbReference type="Proteomes" id="UP000075903">
    <property type="component" value="Unassembled WGS sequence"/>
</dbReference>
<name>A0A182V187_ANOME</name>
<proteinExistence type="predicted"/>
<feature type="region of interest" description="Disordered" evidence="1">
    <location>
        <begin position="68"/>
        <end position="91"/>
    </location>
</feature>